<feature type="domain" description="Sulfatase-modifying factor enzyme-like" evidence="2">
    <location>
        <begin position="145"/>
        <end position="307"/>
    </location>
</feature>
<dbReference type="Gene3D" id="3.90.1580.10">
    <property type="entry name" value="paralog of FGE (formylglycine-generating enzyme)"/>
    <property type="match status" value="1"/>
</dbReference>
<accession>A6DH33</accession>
<dbReference type="PANTHER" id="PTHR23150">
    <property type="entry name" value="SULFATASE MODIFYING FACTOR 1, 2"/>
    <property type="match status" value="1"/>
</dbReference>
<dbReference type="GO" id="GO:0120147">
    <property type="term" value="F:formylglycine-generating oxidase activity"/>
    <property type="evidence" value="ECO:0007669"/>
    <property type="project" value="TreeGrafter"/>
</dbReference>
<evidence type="ECO:0000313" key="3">
    <source>
        <dbReference type="EMBL" id="EDM28916.1"/>
    </source>
</evidence>
<dbReference type="PANTHER" id="PTHR23150:SF19">
    <property type="entry name" value="FORMYLGLYCINE-GENERATING ENZYME"/>
    <property type="match status" value="1"/>
</dbReference>
<organism evidence="3 4">
    <name type="scientific">Lentisphaera araneosa HTCC2155</name>
    <dbReference type="NCBI Taxonomy" id="313628"/>
    <lineage>
        <taxon>Bacteria</taxon>
        <taxon>Pseudomonadati</taxon>
        <taxon>Lentisphaerota</taxon>
        <taxon>Lentisphaeria</taxon>
        <taxon>Lentisphaerales</taxon>
        <taxon>Lentisphaeraceae</taxon>
        <taxon>Lentisphaera</taxon>
    </lineage>
</organism>
<keyword evidence="1" id="KW-0812">Transmembrane</keyword>
<reference evidence="3 4" key="1">
    <citation type="journal article" date="2010" name="J. Bacteriol.">
        <title>Genome sequence of Lentisphaera araneosa HTCC2155T, the type species of the order Lentisphaerales in the phylum Lentisphaerae.</title>
        <authorList>
            <person name="Thrash J.C."/>
            <person name="Cho J.C."/>
            <person name="Vergin K.L."/>
            <person name="Morris R.M."/>
            <person name="Giovannoni S.J."/>
        </authorList>
    </citation>
    <scope>NUCLEOTIDE SEQUENCE [LARGE SCALE GENOMIC DNA]</scope>
    <source>
        <strain evidence="3 4">HTCC2155</strain>
    </source>
</reference>
<dbReference type="RefSeq" id="WP_007277218.1">
    <property type="nucleotide sequence ID" value="NZ_ABCK01000003.1"/>
</dbReference>
<evidence type="ECO:0000313" key="4">
    <source>
        <dbReference type="Proteomes" id="UP000004947"/>
    </source>
</evidence>
<proteinExistence type="predicted"/>
<dbReference type="InterPro" id="IPR042095">
    <property type="entry name" value="SUMF_sf"/>
</dbReference>
<dbReference type="SUPFAM" id="SSF56436">
    <property type="entry name" value="C-type lectin-like"/>
    <property type="match status" value="1"/>
</dbReference>
<dbReference type="InterPro" id="IPR016187">
    <property type="entry name" value="CTDL_fold"/>
</dbReference>
<keyword evidence="1" id="KW-1133">Transmembrane helix</keyword>
<dbReference type="Proteomes" id="UP000004947">
    <property type="component" value="Unassembled WGS sequence"/>
</dbReference>
<dbReference type="Pfam" id="PF03781">
    <property type="entry name" value="FGE-sulfatase"/>
    <property type="match status" value="1"/>
</dbReference>
<keyword evidence="4" id="KW-1185">Reference proteome</keyword>
<feature type="transmembrane region" description="Helical" evidence="1">
    <location>
        <begin position="42"/>
        <end position="60"/>
    </location>
</feature>
<dbReference type="AlphaFoldDB" id="A6DH33"/>
<dbReference type="InterPro" id="IPR051043">
    <property type="entry name" value="Sulfatase_Mod_Factor_Kinase"/>
</dbReference>
<dbReference type="eggNOG" id="COG1262">
    <property type="taxonomic scope" value="Bacteria"/>
</dbReference>
<name>A6DH33_9BACT</name>
<evidence type="ECO:0000256" key="1">
    <source>
        <dbReference type="SAM" id="Phobius"/>
    </source>
</evidence>
<keyword evidence="1" id="KW-0472">Membrane</keyword>
<gene>
    <name evidence="3" type="ORF">LNTAR_13907</name>
</gene>
<sequence>MSKKNNLSKEQLKLAQDLKVKLAEQQLKNQLNTVKKSSNKSIFILAGLLLVSLALALSFLDGSSKVAIAHHIDKSELISYVEKANFSPPFSQLPTDLKSSDVYSFIIAPKDNPEMHETLILQRESLIKYGLPLEVENQFGMKFRLIPPGQFLMGSPQNEVGRTHTELLHESEIKYPFYLQKFETTQKTWVDVRKQNPAKEPRLNFPIQDVSFNDCLIFFQELNKKLGLEQHSYTLPSEKEWEYATRAGSNTPWHFGDDQSLAPAYVISKYNVDPRYEKGHLLPNAFGLFNTHGNMQEFTRSPFFIYECKENQYAHSWDFKIYDGDHPEDIDLPRNNFNVEIRTKGRQTGLYFHDANGDGLWTNSEIIWSTKDSLDPVYKKNRDTFIWRGDQNRETDTSTFDQIRGINGNLYYNDKNNDFTWNPGEEIWGYNEYKRYKSGYQIVRGGAWAMDLKYSRAAMRFTHSNNDKGSYLGMRASRPLYTMKELPLEQQLKNREAWDEFYKSINPTDNISETHKDSQQ</sequence>
<protein>
    <recommendedName>
        <fullName evidence="2">Sulfatase-modifying factor enzyme-like domain-containing protein</fullName>
    </recommendedName>
</protein>
<comment type="caution">
    <text evidence="3">The sequence shown here is derived from an EMBL/GenBank/DDBJ whole genome shotgun (WGS) entry which is preliminary data.</text>
</comment>
<dbReference type="InterPro" id="IPR005532">
    <property type="entry name" value="SUMF_dom"/>
</dbReference>
<dbReference type="STRING" id="313628.LNTAR_13907"/>
<dbReference type="OrthoDB" id="9768004at2"/>
<dbReference type="EMBL" id="ABCK01000003">
    <property type="protein sequence ID" value="EDM28916.1"/>
    <property type="molecule type" value="Genomic_DNA"/>
</dbReference>
<evidence type="ECO:0000259" key="2">
    <source>
        <dbReference type="Pfam" id="PF03781"/>
    </source>
</evidence>